<dbReference type="SUPFAM" id="SSF46689">
    <property type="entry name" value="Homeodomain-like"/>
    <property type="match status" value="1"/>
</dbReference>
<name>A0A4R5NCR2_9LACO</name>
<dbReference type="AlphaFoldDB" id="A0A4R5NCR2"/>
<evidence type="ECO:0000313" key="5">
    <source>
        <dbReference type="Proteomes" id="UP000295257"/>
    </source>
</evidence>
<dbReference type="Proteomes" id="UP000295257">
    <property type="component" value="Unassembled WGS sequence"/>
</dbReference>
<proteinExistence type="predicted"/>
<dbReference type="InterPro" id="IPR009057">
    <property type="entry name" value="Homeodomain-like_sf"/>
</dbReference>
<dbReference type="RefSeq" id="WP_010020453.1">
    <property type="nucleotide sequence ID" value="NZ_PUFN01000023.1"/>
</dbReference>
<protein>
    <recommendedName>
        <fullName evidence="3">HTH tetR-type domain-containing protein</fullName>
    </recommendedName>
</protein>
<feature type="domain" description="HTH tetR-type" evidence="3">
    <location>
        <begin position="4"/>
        <end position="64"/>
    </location>
</feature>
<comment type="caution">
    <text evidence="4">The sequence shown here is derived from an EMBL/GenBank/DDBJ whole genome shotgun (WGS) entry which is preliminary data.</text>
</comment>
<dbReference type="Gene3D" id="1.10.357.10">
    <property type="entry name" value="Tetracycline Repressor, domain 2"/>
    <property type="match status" value="1"/>
</dbReference>
<evidence type="ECO:0000256" key="1">
    <source>
        <dbReference type="ARBA" id="ARBA00023125"/>
    </source>
</evidence>
<organism evidence="4 5">
    <name type="scientific">Companilactobacillus farciminis</name>
    <dbReference type="NCBI Taxonomy" id="1612"/>
    <lineage>
        <taxon>Bacteria</taxon>
        <taxon>Bacillati</taxon>
        <taxon>Bacillota</taxon>
        <taxon>Bacilli</taxon>
        <taxon>Lactobacillales</taxon>
        <taxon>Lactobacillaceae</taxon>
        <taxon>Companilactobacillus</taxon>
    </lineage>
</organism>
<dbReference type="InterPro" id="IPR001647">
    <property type="entry name" value="HTH_TetR"/>
</dbReference>
<accession>A0A4R5NCR2</accession>
<keyword evidence="5" id="KW-1185">Reference proteome</keyword>
<gene>
    <name evidence="4" type="ORF">C5L30_000646</name>
</gene>
<reference evidence="4 5" key="1">
    <citation type="journal article" date="2019" name="Appl. Microbiol. Biotechnol.">
        <title>Uncovering carbohydrate metabolism through a genotype-phenotype association study of 56 lactic acid bacteria genomes.</title>
        <authorList>
            <person name="Buron-Moles G."/>
            <person name="Chailyan A."/>
            <person name="Dolejs I."/>
            <person name="Forster J."/>
            <person name="Miks M.H."/>
        </authorList>
    </citation>
    <scope>NUCLEOTIDE SEQUENCE [LARGE SCALE GENOMIC DNA]</scope>
    <source>
        <strain evidence="4 5">ATCC 29644</strain>
    </source>
</reference>
<keyword evidence="1 2" id="KW-0238">DNA-binding</keyword>
<evidence type="ECO:0000259" key="3">
    <source>
        <dbReference type="PROSITE" id="PS50977"/>
    </source>
</evidence>
<dbReference type="PROSITE" id="PS50977">
    <property type="entry name" value="HTH_TETR_2"/>
    <property type="match status" value="1"/>
</dbReference>
<feature type="DNA-binding region" description="H-T-H motif" evidence="2">
    <location>
        <begin position="27"/>
        <end position="46"/>
    </location>
</feature>
<evidence type="ECO:0000256" key="2">
    <source>
        <dbReference type="PROSITE-ProRule" id="PRU00335"/>
    </source>
</evidence>
<sequence>MPMSLTKKHLIETTYREFSSRRIDKFTLVELAQKATVSRSTIYNNFGGLEFVYKDLVEKIILEEITRDCRSYEEWIKNLVAYIYDNKLLCLNLYRQTMPFINQEHVHRRIMENFSKILVQYNQEKVISKVALDAFILMLKKQFDNNLKTNRFEMTEALVKYGHFLFNV</sequence>
<dbReference type="OrthoDB" id="2316539at2"/>
<evidence type="ECO:0000313" key="4">
    <source>
        <dbReference type="EMBL" id="TDG70869.1"/>
    </source>
</evidence>
<dbReference type="GO" id="GO:0003677">
    <property type="term" value="F:DNA binding"/>
    <property type="evidence" value="ECO:0007669"/>
    <property type="project" value="UniProtKB-UniRule"/>
</dbReference>
<dbReference type="EMBL" id="PUFN01000023">
    <property type="protein sequence ID" value="TDG70869.1"/>
    <property type="molecule type" value="Genomic_DNA"/>
</dbReference>